<gene>
    <name evidence="3" type="ORF">O9G_003629</name>
    <name evidence="4" type="ORF">ROZALSC1DRAFT_28788</name>
</gene>
<feature type="signal peptide" evidence="2">
    <location>
        <begin position="1"/>
        <end position="23"/>
    </location>
</feature>
<keyword evidence="1" id="KW-0812">Transmembrane</keyword>
<dbReference type="EMBL" id="ML005190">
    <property type="protein sequence ID" value="RKP19634.1"/>
    <property type="molecule type" value="Genomic_DNA"/>
</dbReference>
<dbReference type="EMBL" id="KE560862">
    <property type="protein sequence ID" value="EPZ35140.1"/>
    <property type="molecule type" value="Genomic_DNA"/>
</dbReference>
<evidence type="ECO:0000256" key="1">
    <source>
        <dbReference type="SAM" id="Phobius"/>
    </source>
</evidence>
<dbReference type="HOGENOM" id="CLU_2098223_0_0_1"/>
<evidence type="ECO:0000313" key="5">
    <source>
        <dbReference type="Proteomes" id="UP000030755"/>
    </source>
</evidence>
<name>A0A075AXX1_ROZAC</name>
<reference evidence="6" key="2">
    <citation type="journal article" date="2018" name="Nat. Microbiol.">
        <title>Leveraging single-cell genomics to expand the fungal tree of life.</title>
        <authorList>
            <person name="Ahrendt S.R."/>
            <person name="Quandt C.A."/>
            <person name="Ciobanu D."/>
            <person name="Clum A."/>
            <person name="Salamov A."/>
            <person name="Andreopoulos B."/>
            <person name="Cheng J.F."/>
            <person name="Woyke T."/>
            <person name="Pelin A."/>
            <person name="Henrissat B."/>
            <person name="Reynolds N.K."/>
            <person name="Benny G.L."/>
            <person name="Smith M.E."/>
            <person name="James T.Y."/>
            <person name="Grigoriev I.V."/>
        </authorList>
    </citation>
    <scope>NUCLEOTIDE SEQUENCE [LARGE SCALE GENOMIC DNA]</scope>
    <source>
        <strain evidence="6">CSF55</strain>
    </source>
</reference>
<organism evidence="3 5">
    <name type="scientific">Rozella allomycis (strain CSF55)</name>
    <dbReference type="NCBI Taxonomy" id="988480"/>
    <lineage>
        <taxon>Eukaryota</taxon>
        <taxon>Fungi</taxon>
        <taxon>Fungi incertae sedis</taxon>
        <taxon>Cryptomycota</taxon>
        <taxon>Cryptomycota incertae sedis</taxon>
        <taxon>Rozella</taxon>
    </lineage>
</organism>
<evidence type="ECO:0000256" key="2">
    <source>
        <dbReference type="SAM" id="SignalP"/>
    </source>
</evidence>
<evidence type="ECO:0000313" key="6">
    <source>
        <dbReference type="Proteomes" id="UP000281549"/>
    </source>
</evidence>
<keyword evidence="2" id="KW-0732">Signal</keyword>
<dbReference type="AlphaFoldDB" id="A0A075AXX1"/>
<evidence type="ECO:0000313" key="3">
    <source>
        <dbReference type="EMBL" id="EPZ35140.1"/>
    </source>
</evidence>
<evidence type="ECO:0000313" key="4">
    <source>
        <dbReference type="EMBL" id="RKP19634.1"/>
    </source>
</evidence>
<sequence>MTGLLNIPYFILLLFLCIPSASSKIALQYNQNFVQKKPSSVIQVHVKKALHPKTNFSAPSRLNTGNVTELRDTKEEFRSNDYRRWNVLAGTMISITLIILSFLGIKYLKMKRELNA</sequence>
<accession>A0A075AXX1</accession>
<dbReference type="Proteomes" id="UP000281549">
    <property type="component" value="Unassembled WGS sequence"/>
</dbReference>
<reference evidence="4" key="3">
    <citation type="submission" date="2018-08" db="EMBL/GenBank/DDBJ databases">
        <title>Leveraging single-cell genomics to expand the Fungal Tree of Life.</title>
        <authorList>
            <consortium name="DOE Joint Genome Institute"/>
            <person name="Ahrendt S.R."/>
            <person name="Quandt C.A."/>
            <person name="Ciobanu D."/>
            <person name="Clum A."/>
            <person name="Salamov A."/>
            <person name="Andreopoulos B."/>
            <person name="Cheng J.-F."/>
            <person name="Woyke T."/>
            <person name="Pelin A."/>
            <person name="Henrissat B."/>
            <person name="Reynolds N."/>
            <person name="Benny G.L."/>
            <person name="Smith M.E."/>
            <person name="James T.Y."/>
            <person name="Grigoriev I.V."/>
        </authorList>
    </citation>
    <scope>NUCLEOTIDE SEQUENCE</scope>
    <source>
        <strain evidence="4">CSF55</strain>
    </source>
</reference>
<keyword evidence="1" id="KW-1133">Transmembrane helix</keyword>
<evidence type="ECO:0008006" key="7">
    <source>
        <dbReference type="Google" id="ProtNLM"/>
    </source>
</evidence>
<proteinExistence type="predicted"/>
<feature type="transmembrane region" description="Helical" evidence="1">
    <location>
        <begin position="87"/>
        <end position="108"/>
    </location>
</feature>
<feature type="chain" id="PRO_5040560484" description="GOLD domain-containing protein" evidence="2">
    <location>
        <begin position="24"/>
        <end position="116"/>
    </location>
</feature>
<reference evidence="3 5" key="1">
    <citation type="journal article" date="2013" name="Curr. Biol.">
        <title>Shared signatures of parasitism and phylogenomics unite Cryptomycota and microsporidia.</title>
        <authorList>
            <person name="James T.Y."/>
            <person name="Pelin A."/>
            <person name="Bonen L."/>
            <person name="Ahrendt S."/>
            <person name="Sain D."/>
            <person name="Corradi N."/>
            <person name="Stajich J.E."/>
        </authorList>
    </citation>
    <scope>NUCLEOTIDE SEQUENCE [LARGE SCALE GENOMIC DNA]</scope>
    <source>
        <strain evidence="3 5">CSF55</strain>
        <strain evidence="3 5">CSF55</strain>
    </source>
</reference>
<keyword evidence="5" id="KW-1185">Reference proteome</keyword>
<keyword evidence="1" id="KW-0472">Membrane</keyword>
<dbReference type="Proteomes" id="UP000030755">
    <property type="component" value="Unassembled WGS sequence"/>
</dbReference>
<protein>
    <recommendedName>
        <fullName evidence="7">GOLD domain-containing protein</fullName>
    </recommendedName>
</protein>